<dbReference type="AlphaFoldDB" id="A0AAN4ZJ70"/>
<protein>
    <submittedName>
        <fullName evidence="1">Uncharacterized protein</fullName>
    </submittedName>
</protein>
<dbReference type="EMBL" id="BTRK01000002">
    <property type="protein sequence ID" value="GMR38651.1"/>
    <property type="molecule type" value="Genomic_DNA"/>
</dbReference>
<evidence type="ECO:0000313" key="3">
    <source>
        <dbReference type="Proteomes" id="UP001328107"/>
    </source>
</evidence>
<dbReference type="EMBL" id="BTRK01000002">
    <property type="protein sequence ID" value="GMR38650.1"/>
    <property type="molecule type" value="Genomic_DNA"/>
</dbReference>
<sequence length="317" mass="36556">MAAEPSILDFTKKETLHDTFIYQVDDGTLFYHQYQLSPQRLSVKWRNKRIETKLPAGEIHGMGAHGNALYFETNRKVYKAKFDSPDVIVVECLRNLIESEEVHSGSLCSRVRDGNKFVYRLCGDPDRDGIRVDVSDDELRGLELRDIYRGRLLFIGFHYRLSTQNLSENVMFVQIPRFGDVSSYSPNNSSLIYISNGPSLFVLDTNTMEFMPSLRLRQIWIHSIAGIRWNFMTVGGIENNRFHMMTAQLPMRFLEESKPIPGRRFIVRRRQSVRSDSSSSAEPTPSDWTIVRKPSLPLPVVRASTRKSENFKGSFYT</sequence>
<accession>A0AAN4ZJ70</accession>
<gene>
    <name evidence="1" type="ORF">PMAYCL1PPCAC_08845</name>
    <name evidence="2" type="ORF">PMAYCL1PPCAC_08846</name>
</gene>
<comment type="caution">
    <text evidence="1">The sequence shown here is derived from an EMBL/GenBank/DDBJ whole genome shotgun (WGS) entry which is preliminary data.</text>
</comment>
<evidence type="ECO:0000313" key="2">
    <source>
        <dbReference type="EMBL" id="GMR38651.1"/>
    </source>
</evidence>
<dbReference type="Proteomes" id="UP001328107">
    <property type="component" value="Unassembled WGS sequence"/>
</dbReference>
<reference evidence="3" key="1">
    <citation type="submission" date="2022-10" db="EMBL/GenBank/DDBJ databases">
        <title>Genome assembly of Pristionchus species.</title>
        <authorList>
            <person name="Yoshida K."/>
            <person name="Sommer R.J."/>
        </authorList>
    </citation>
    <scope>NUCLEOTIDE SEQUENCE [LARGE SCALE GENOMIC DNA]</scope>
    <source>
        <strain evidence="3">RS5460</strain>
    </source>
</reference>
<name>A0AAN4ZJ70_9BILA</name>
<evidence type="ECO:0000313" key="1">
    <source>
        <dbReference type="EMBL" id="GMR38650.1"/>
    </source>
</evidence>
<reference evidence="1" key="2">
    <citation type="submission" date="2023-06" db="EMBL/GenBank/DDBJ databases">
        <title>Genome assembly of Pristionchus species.</title>
        <authorList>
            <person name="Yoshida K."/>
            <person name="Sommer R.J."/>
        </authorList>
    </citation>
    <scope>NUCLEOTIDE SEQUENCE</scope>
    <source>
        <strain evidence="1 3">RS5460</strain>
    </source>
</reference>
<keyword evidence="3" id="KW-1185">Reference proteome</keyword>
<proteinExistence type="predicted"/>
<organism evidence="1 3">
    <name type="scientific">Pristionchus mayeri</name>
    <dbReference type="NCBI Taxonomy" id="1317129"/>
    <lineage>
        <taxon>Eukaryota</taxon>
        <taxon>Metazoa</taxon>
        <taxon>Ecdysozoa</taxon>
        <taxon>Nematoda</taxon>
        <taxon>Chromadorea</taxon>
        <taxon>Rhabditida</taxon>
        <taxon>Rhabditina</taxon>
        <taxon>Diplogasteromorpha</taxon>
        <taxon>Diplogasteroidea</taxon>
        <taxon>Neodiplogasteridae</taxon>
        <taxon>Pristionchus</taxon>
    </lineage>
</organism>
<feature type="non-terminal residue" evidence="1">
    <location>
        <position position="317"/>
    </location>
</feature>